<gene>
    <name evidence="2" type="ORF">Sjap_016915</name>
</gene>
<evidence type="ECO:0000256" key="1">
    <source>
        <dbReference type="SAM" id="MobiDB-lite"/>
    </source>
</evidence>
<dbReference type="Pfam" id="PF03004">
    <property type="entry name" value="Transposase_24"/>
    <property type="match status" value="1"/>
</dbReference>
<accession>A0AAP0I5A7</accession>
<evidence type="ECO:0000313" key="2">
    <source>
        <dbReference type="EMBL" id="KAK9108855.1"/>
    </source>
</evidence>
<name>A0AAP0I5A7_9MAGN</name>
<feature type="region of interest" description="Disordered" evidence="1">
    <location>
        <begin position="162"/>
        <end position="186"/>
    </location>
</feature>
<dbReference type="InterPro" id="IPR004252">
    <property type="entry name" value="Probable_transposase_24"/>
</dbReference>
<proteinExistence type="predicted"/>
<dbReference type="AlphaFoldDB" id="A0AAP0I5A7"/>
<dbReference type="EMBL" id="JBBNAE010000007">
    <property type="protein sequence ID" value="KAK9108855.1"/>
    <property type="molecule type" value="Genomic_DNA"/>
</dbReference>
<protein>
    <submittedName>
        <fullName evidence="2">Uncharacterized protein</fullName>
    </submittedName>
</protein>
<reference evidence="2 3" key="1">
    <citation type="submission" date="2024-01" db="EMBL/GenBank/DDBJ databases">
        <title>Genome assemblies of Stephania.</title>
        <authorList>
            <person name="Yang L."/>
        </authorList>
    </citation>
    <scope>NUCLEOTIDE SEQUENCE [LARGE SCALE GENOMIC DNA]</scope>
    <source>
        <strain evidence="2">QJT</strain>
        <tissue evidence="2">Leaf</tissue>
    </source>
</reference>
<sequence>MVRHLYDRQIATRYADFVSKMVRKPTKPSHVSLEVFEHYKNMQSTPEYKAKLEQANQNRRSEVGGPGSGSSVHGGGAISIYEHLLRLEKELGRKSTALDLCLYLHTRNHDGVTFSDPRAEAIVTAIHERTRELSQLQPDTPIDETKLYLEIVQRNDKGRRFGLGWTPSGSKMRRHDEVGSSRPILKDDEPFEQFNKEFEEMQAMILKMLNDTSVNRDQLLEMQGRLQRMEQGFMERSFAQKGKMMLMMMMLMMMMPLTMTQRPRMMNDDLFFTTSKKVRFFGSFFT</sequence>
<dbReference type="Proteomes" id="UP001417504">
    <property type="component" value="Unassembled WGS sequence"/>
</dbReference>
<organism evidence="2 3">
    <name type="scientific">Stephania japonica</name>
    <dbReference type="NCBI Taxonomy" id="461633"/>
    <lineage>
        <taxon>Eukaryota</taxon>
        <taxon>Viridiplantae</taxon>
        <taxon>Streptophyta</taxon>
        <taxon>Embryophyta</taxon>
        <taxon>Tracheophyta</taxon>
        <taxon>Spermatophyta</taxon>
        <taxon>Magnoliopsida</taxon>
        <taxon>Ranunculales</taxon>
        <taxon>Menispermaceae</taxon>
        <taxon>Menispermoideae</taxon>
        <taxon>Cissampelideae</taxon>
        <taxon>Stephania</taxon>
    </lineage>
</organism>
<comment type="caution">
    <text evidence="2">The sequence shown here is derived from an EMBL/GenBank/DDBJ whole genome shotgun (WGS) entry which is preliminary data.</text>
</comment>
<keyword evidence="3" id="KW-1185">Reference proteome</keyword>
<evidence type="ECO:0000313" key="3">
    <source>
        <dbReference type="Proteomes" id="UP001417504"/>
    </source>
</evidence>
<feature type="compositionally biased region" description="Basic and acidic residues" evidence="1">
    <location>
        <begin position="174"/>
        <end position="186"/>
    </location>
</feature>